<evidence type="ECO:0000256" key="7">
    <source>
        <dbReference type="SAM" id="SignalP"/>
    </source>
</evidence>
<accession>A0A1H9ZWC3</accession>
<evidence type="ECO:0000256" key="3">
    <source>
        <dbReference type="ARBA" id="ARBA00022729"/>
    </source>
</evidence>
<evidence type="ECO:0000256" key="2">
    <source>
        <dbReference type="ARBA" id="ARBA00013194"/>
    </source>
</evidence>
<dbReference type="AlphaFoldDB" id="A0A1H9ZWC3"/>
<dbReference type="Pfam" id="PF13624">
    <property type="entry name" value="SurA_N_3"/>
    <property type="match status" value="1"/>
</dbReference>
<keyword evidence="5" id="KW-0413">Isomerase</keyword>
<dbReference type="SUPFAM" id="SSF109998">
    <property type="entry name" value="Triger factor/SurA peptide-binding domain-like"/>
    <property type="match status" value="1"/>
</dbReference>
<dbReference type="RefSeq" id="WP_170834667.1">
    <property type="nucleotide sequence ID" value="NZ_FOHU01000002.1"/>
</dbReference>
<feature type="coiled-coil region" evidence="6">
    <location>
        <begin position="83"/>
        <end position="146"/>
    </location>
</feature>
<evidence type="ECO:0000313" key="9">
    <source>
        <dbReference type="Proteomes" id="UP000199568"/>
    </source>
</evidence>
<dbReference type="Proteomes" id="UP000199568">
    <property type="component" value="Unassembled WGS sequence"/>
</dbReference>
<name>A0A1H9ZWC3_9FIRM</name>
<keyword evidence="3 7" id="KW-0732">Signal</keyword>
<keyword evidence="6" id="KW-0175">Coiled coil</keyword>
<dbReference type="STRING" id="426128.SAMN05660297_00754"/>
<evidence type="ECO:0000313" key="8">
    <source>
        <dbReference type="EMBL" id="SES86106.1"/>
    </source>
</evidence>
<reference evidence="8 9" key="1">
    <citation type="submission" date="2016-10" db="EMBL/GenBank/DDBJ databases">
        <authorList>
            <person name="de Groot N.N."/>
        </authorList>
    </citation>
    <scope>NUCLEOTIDE SEQUENCE [LARGE SCALE GENOMIC DNA]</scope>
    <source>
        <strain evidence="8 9">DSM 18979</strain>
    </source>
</reference>
<dbReference type="PANTHER" id="PTHR47245">
    <property type="entry name" value="PEPTIDYLPROLYL ISOMERASE"/>
    <property type="match status" value="1"/>
</dbReference>
<protein>
    <recommendedName>
        <fullName evidence="2">peptidylprolyl isomerase</fullName>
        <ecNumber evidence="2">5.2.1.8</ecNumber>
    </recommendedName>
</protein>
<feature type="chain" id="PRO_5038916331" description="peptidylprolyl isomerase" evidence="7">
    <location>
        <begin position="23"/>
        <end position="225"/>
    </location>
</feature>
<dbReference type="InterPro" id="IPR027304">
    <property type="entry name" value="Trigger_fact/SurA_dom_sf"/>
</dbReference>
<evidence type="ECO:0000256" key="1">
    <source>
        <dbReference type="ARBA" id="ARBA00000971"/>
    </source>
</evidence>
<comment type="catalytic activity">
    <reaction evidence="1">
        <text>[protein]-peptidylproline (omega=180) = [protein]-peptidylproline (omega=0)</text>
        <dbReference type="Rhea" id="RHEA:16237"/>
        <dbReference type="Rhea" id="RHEA-COMP:10747"/>
        <dbReference type="Rhea" id="RHEA-COMP:10748"/>
        <dbReference type="ChEBI" id="CHEBI:83833"/>
        <dbReference type="ChEBI" id="CHEBI:83834"/>
        <dbReference type="EC" id="5.2.1.8"/>
    </reaction>
</comment>
<evidence type="ECO:0000256" key="5">
    <source>
        <dbReference type="ARBA" id="ARBA00023235"/>
    </source>
</evidence>
<gene>
    <name evidence="8" type="ORF">SAMN05660297_00754</name>
</gene>
<evidence type="ECO:0000256" key="4">
    <source>
        <dbReference type="ARBA" id="ARBA00023110"/>
    </source>
</evidence>
<organism evidence="8 9">
    <name type="scientific">Natronincola peptidivorans</name>
    <dbReference type="NCBI Taxonomy" id="426128"/>
    <lineage>
        <taxon>Bacteria</taxon>
        <taxon>Bacillati</taxon>
        <taxon>Bacillota</taxon>
        <taxon>Clostridia</taxon>
        <taxon>Peptostreptococcales</taxon>
        <taxon>Natronincolaceae</taxon>
        <taxon>Natronincola</taxon>
    </lineage>
</organism>
<sequence>MLRKLGLILLVGVLALSFAACTATEEAPGASETNQGEVVALVNNQEIYKSDFDRVLEGMKSQYLQFGIDFDSEDAKEILVELEKEAINNLVRHEVLLQDAKEKGYEAPQDELDYEIERIKGQFESEEEFENALEINNITLEQLKRNIGNEMILGEYLQQELGEESVTEEELRELYEVYSEMMEDIPEFEEIRYQLIEEIQYERFQEKFEVYVGKLMEENTIEILL</sequence>
<dbReference type="PROSITE" id="PS51257">
    <property type="entry name" value="PROKAR_LIPOPROTEIN"/>
    <property type="match status" value="1"/>
</dbReference>
<proteinExistence type="predicted"/>
<dbReference type="PANTHER" id="PTHR47245:SF1">
    <property type="entry name" value="FOLDASE PROTEIN PRSA"/>
    <property type="match status" value="1"/>
</dbReference>
<dbReference type="EMBL" id="FOHU01000002">
    <property type="protein sequence ID" value="SES86106.1"/>
    <property type="molecule type" value="Genomic_DNA"/>
</dbReference>
<dbReference type="GO" id="GO:0003755">
    <property type="term" value="F:peptidyl-prolyl cis-trans isomerase activity"/>
    <property type="evidence" value="ECO:0007669"/>
    <property type="project" value="UniProtKB-KW"/>
</dbReference>
<evidence type="ECO:0000256" key="6">
    <source>
        <dbReference type="SAM" id="Coils"/>
    </source>
</evidence>
<keyword evidence="9" id="KW-1185">Reference proteome</keyword>
<feature type="signal peptide" evidence="7">
    <location>
        <begin position="1"/>
        <end position="22"/>
    </location>
</feature>
<dbReference type="EC" id="5.2.1.8" evidence="2"/>
<dbReference type="InterPro" id="IPR050245">
    <property type="entry name" value="PrsA_foldase"/>
</dbReference>
<keyword evidence="4" id="KW-0697">Rotamase</keyword>
<dbReference type="Gene3D" id="1.10.4030.10">
    <property type="entry name" value="Porin chaperone SurA, peptide-binding domain"/>
    <property type="match status" value="1"/>
</dbReference>